<feature type="active site" description="Charge relay system" evidence="4">
    <location>
        <position position="145"/>
    </location>
</feature>
<dbReference type="PANTHER" id="PTHR14218">
    <property type="entry name" value="PROTEASE S8 TRIPEPTIDYL PEPTIDASE I CLN2"/>
    <property type="match status" value="1"/>
</dbReference>
<evidence type="ECO:0000256" key="1">
    <source>
        <dbReference type="ARBA" id="ARBA00022670"/>
    </source>
</evidence>
<evidence type="ECO:0000256" key="3">
    <source>
        <dbReference type="ARBA" id="ARBA00022825"/>
    </source>
</evidence>
<dbReference type="PROSITE" id="PS00138">
    <property type="entry name" value="SUBTILASE_SER"/>
    <property type="match status" value="1"/>
</dbReference>
<dbReference type="SUPFAM" id="SSF52743">
    <property type="entry name" value="Subtilisin-like"/>
    <property type="match status" value="1"/>
</dbReference>
<dbReference type="AlphaFoldDB" id="A0A0D7CHY7"/>
<dbReference type="GO" id="GO:0004252">
    <property type="term" value="F:serine-type endopeptidase activity"/>
    <property type="evidence" value="ECO:0007669"/>
    <property type="project" value="UniProtKB-UniRule"/>
</dbReference>
<feature type="signal peptide" evidence="5">
    <location>
        <begin position="1"/>
        <end position="28"/>
    </location>
</feature>
<accession>A0A0D7CHY7</accession>
<dbReference type="InterPro" id="IPR036852">
    <property type="entry name" value="Peptidase_S8/S53_dom_sf"/>
</dbReference>
<keyword evidence="3 4" id="KW-0720">Serine protease</keyword>
<proteinExistence type="inferred from homology"/>
<dbReference type="PROSITE" id="PS51892">
    <property type="entry name" value="SUBTILASE"/>
    <property type="match status" value="1"/>
</dbReference>
<feature type="domain" description="Peptidase S53" evidence="6">
    <location>
        <begin position="73"/>
        <end position="450"/>
    </location>
</feature>
<feature type="active site" description="Charge relay system" evidence="4">
    <location>
        <position position="104"/>
    </location>
</feature>
<feature type="active site" description="Charge relay system" evidence="4">
    <location>
        <position position="366"/>
    </location>
</feature>
<reference evidence="7 8" key="1">
    <citation type="submission" date="2014-09" db="EMBL/GenBank/DDBJ databases">
        <title>Draft genome sequence of Streptomyces natalensis ATCC 27448, producer of the antifungal pimaricin.</title>
        <authorList>
            <person name="Mendes M.V."/>
            <person name="Beites T."/>
            <person name="Pires S."/>
            <person name="Santos C.L."/>
            <person name="Moradas-Ferreira P."/>
        </authorList>
    </citation>
    <scope>NUCLEOTIDE SEQUENCE [LARGE SCALE GENOMIC DNA]</scope>
    <source>
        <strain evidence="7 8">ATCC 27448</strain>
    </source>
</reference>
<name>A0A0D7CHY7_9ACTN</name>
<dbReference type="GO" id="GO:0006508">
    <property type="term" value="P:proteolysis"/>
    <property type="evidence" value="ECO:0007669"/>
    <property type="project" value="UniProtKB-KW"/>
</dbReference>
<evidence type="ECO:0000313" key="7">
    <source>
        <dbReference type="EMBL" id="KIZ15798.1"/>
    </source>
</evidence>
<dbReference type="EMBL" id="JRKI01000029">
    <property type="protein sequence ID" value="KIZ15798.1"/>
    <property type="molecule type" value="Genomic_DNA"/>
</dbReference>
<dbReference type="PROSITE" id="PS51318">
    <property type="entry name" value="TAT"/>
    <property type="match status" value="1"/>
</dbReference>
<dbReference type="InterPro" id="IPR023828">
    <property type="entry name" value="Peptidase_S8_Ser-AS"/>
</dbReference>
<feature type="chain" id="PRO_5039099189" evidence="5">
    <location>
        <begin position="29"/>
        <end position="451"/>
    </location>
</feature>
<dbReference type="PROSITE" id="PS51695">
    <property type="entry name" value="SEDOLISIN"/>
    <property type="match status" value="1"/>
</dbReference>
<dbReference type="PANTHER" id="PTHR14218:SF15">
    <property type="entry name" value="TRIPEPTIDYL-PEPTIDASE 1"/>
    <property type="match status" value="1"/>
</dbReference>
<dbReference type="RefSeq" id="WP_044366100.1">
    <property type="nucleotide sequence ID" value="NZ_JRKI01000029.1"/>
</dbReference>
<organism evidence="7 8">
    <name type="scientific">Streptomyces natalensis ATCC 27448</name>
    <dbReference type="NCBI Taxonomy" id="1240678"/>
    <lineage>
        <taxon>Bacteria</taxon>
        <taxon>Bacillati</taxon>
        <taxon>Actinomycetota</taxon>
        <taxon>Actinomycetes</taxon>
        <taxon>Kitasatosporales</taxon>
        <taxon>Streptomycetaceae</taxon>
        <taxon>Streptomyces</taxon>
    </lineage>
</organism>
<dbReference type="InterPro" id="IPR050819">
    <property type="entry name" value="Tripeptidyl-peptidase_I"/>
</dbReference>
<evidence type="ECO:0000256" key="5">
    <source>
        <dbReference type="SAM" id="SignalP"/>
    </source>
</evidence>
<protein>
    <submittedName>
        <fullName evidence="7">Protease</fullName>
    </submittedName>
</protein>
<dbReference type="CDD" id="cd04056">
    <property type="entry name" value="Peptidases_S53"/>
    <property type="match status" value="1"/>
</dbReference>
<keyword evidence="8" id="KW-1185">Reference proteome</keyword>
<sequence>MPTTPARRPRRIALATAAALAVTAPVLAVAGSSGTASAHSVVPKPASAGHVLTTSRKQPLPTSECRKQFGADCYGPTQYQAAYNTGPLLDKKIDGRGKTIAIVDAFGSPTIQHDLDVFDKQYGLPATKVDVQKWGKVPPFDPKNHDMTGWAGETTLDVEYAHAMAPGAKIKLIETGVSETEGSQGLPEMMDAVKDLAAKGSADIVSFSLGASEDSFAEQAKKSGDYHLLKNLRYGLKAAAAAKITVLGASGDDGATDYKLDGKHTYAHREVGWPASDPLVTAVGGTRLHLDDQGKRLKADEVWSDAGGGVSRVFGRPGYQDGVKNVTGAHRGLPDISMSADPAGGAWVYSSYDPSATGWEVTGGTSQATPMFAGIVALADQAAGKRLGNLNEKLYELGARNAAGNGVVDVTRGDNSAHGVKGYRATKGYDLASGWGTLDAARLAKAFSGRH</sequence>
<dbReference type="InterPro" id="IPR030400">
    <property type="entry name" value="Sedolisin_dom"/>
</dbReference>
<dbReference type="Pfam" id="PF00082">
    <property type="entry name" value="Peptidase_S8"/>
    <property type="match status" value="1"/>
</dbReference>
<evidence type="ECO:0000256" key="2">
    <source>
        <dbReference type="ARBA" id="ARBA00022801"/>
    </source>
</evidence>
<dbReference type="Gene3D" id="3.40.50.200">
    <property type="entry name" value="Peptidase S8/S53 domain"/>
    <property type="match status" value="1"/>
</dbReference>
<evidence type="ECO:0000256" key="4">
    <source>
        <dbReference type="PROSITE-ProRule" id="PRU01240"/>
    </source>
</evidence>
<dbReference type="PATRIC" id="fig|1240678.4.peg.4456"/>
<dbReference type="InterPro" id="IPR000209">
    <property type="entry name" value="Peptidase_S8/S53_dom"/>
</dbReference>
<dbReference type="GO" id="GO:0008240">
    <property type="term" value="F:tripeptidyl-peptidase activity"/>
    <property type="evidence" value="ECO:0007669"/>
    <property type="project" value="TreeGrafter"/>
</dbReference>
<evidence type="ECO:0000313" key="8">
    <source>
        <dbReference type="Proteomes" id="UP000032458"/>
    </source>
</evidence>
<comment type="similarity">
    <text evidence="4">Belongs to the peptidase S8 family.</text>
</comment>
<evidence type="ECO:0000259" key="6">
    <source>
        <dbReference type="PROSITE" id="PS51695"/>
    </source>
</evidence>
<keyword evidence="5" id="KW-0732">Signal</keyword>
<dbReference type="InterPro" id="IPR006311">
    <property type="entry name" value="TAT_signal"/>
</dbReference>
<dbReference type="Proteomes" id="UP000032458">
    <property type="component" value="Unassembled WGS sequence"/>
</dbReference>
<keyword evidence="2 4" id="KW-0378">Hydrolase</keyword>
<gene>
    <name evidence="7" type="ORF">SNA_21025</name>
</gene>
<comment type="caution">
    <text evidence="7">The sequence shown here is derived from an EMBL/GenBank/DDBJ whole genome shotgun (WGS) entry which is preliminary data.</text>
</comment>
<keyword evidence="1 4" id="KW-0645">Protease</keyword>